<protein>
    <submittedName>
        <fullName evidence="1">Uncharacterized protein</fullName>
    </submittedName>
</protein>
<dbReference type="AlphaFoldDB" id="A0AAF1A1Y3"/>
<gene>
    <name evidence="1" type="ORF">MTR67_053446</name>
</gene>
<sequence>MKQVATYLSIVKLPVICKLLLSMQSLKWIMPKKTAELFTCWNNPDNFVRQKRWWRIIPTCVWWTIGRKRNAWCFEDAGTQQKTKNILYIFLFHFWCKEA</sequence>
<evidence type="ECO:0000313" key="2">
    <source>
        <dbReference type="Proteomes" id="UP001234989"/>
    </source>
</evidence>
<keyword evidence="2" id="KW-1185">Reference proteome</keyword>
<dbReference type="Proteomes" id="UP001234989">
    <property type="component" value="Chromosome 12"/>
</dbReference>
<name>A0AAF1A1Y3_SOLVR</name>
<proteinExistence type="predicted"/>
<organism evidence="1 2">
    <name type="scientific">Solanum verrucosum</name>
    <dbReference type="NCBI Taxonomy" id="315347"/>
    <lineage>
        <taxon>Eukaryota</taxon>
        <taxon>Viridiplantae</taxon>
        <taxon>Streptophyta</taxon>
        <taxon>Embryophyta</taxon>
        <taxon>Tracheophyta</taxon>
        <taxon>Spermatophyta</taxon>
        <taxon>Magnoliopsida</taxon>
        <taxon>eudicotyledons</taxon>
        <taxon>Gunneridae</taxon>
        <taxon>Pentapetalae</taxon>
        <taxon>asterids</taxon>
        <taxon>lamiids</taxon>
        <taxon>Solanales</taxon>
        <taxon>Solanaceae</taxon>
        <taxon>Solanoideae</taxon>
        <taxon>Solaneae</taxon>
        <taxon>Solanum</taxon>
    </lineage>
</organism>
<evidence type="ECO:0000313" key="1">
    <source>
        <dbReference type="EMBL" id="WMV60061.1"/>
    </source>
</evidence>
<accession>A0AAF1A1Y3</accession>
<reference evidence="1" key="1">
    <citation type="submission" date="2023-08" db="EMBL/GenBank/DDBJ databases">
        <title>A de novo genome assembly of Solanum verrucosum Schlechtendal, a Mexican diploid species geographically isolated from the other diploid A-genome species in potato relatives.</title>
        <authorList>
            <person name="Hosaka K."/>
        </authorList>
    </citation>
    <scope>NUCLEOTIDE SEQUENCE</scope>
    <source>
        <tissue evidence="1">Young leaves</tissue>
    </source>
</reference>
<dbReference type="EMBL" id="CP133623">
    <property type="protein sequence ID" value="WMV60061.1"/>
    <property type="molecule type" value="Genomic_DNA"/>
</dbReference>